<keyword evidence="3" id="KW-1185">Reference proteome</keyword>
<dbReference type="EMBL" id="KZ857391">
    <property type="protein sequence ID" value="RDX52275.1"/>
    <property type="molecule type" value="Genomic_DNA"/>
</dbReference>
<organism evidence="2 3">
    <name type="scientific">Lentinus brumalis</name>
    <dbReference type="NCBI Taxonomy" id="2498619"/>
    <lineage>
        <taxon>Eukaryota</taxon>
        <taxon>Fungi</taxon>
        <taxon>Dikarya</taxon>
        <taxon>Basidiomycota</taxon>
        <taxon>Agaricomycotina</taxon>
        <taxon>Agaricomycetes</taxon>
        <taxon>Polyporales</taxon>
        <taxon>Polyporaceae</taxon>
        <taxon>Lentinus</taxon>
    </lineage>
</organism>
<protein>
    <submittedName>
        <fullName evidence="2">Uncharacterized protein</fullName>
    </submittedName>
</protein>
<dbReference type="AlphaFoldDB" id="A0A371DIC1"/>
<evidence type="ECO:0000256" key="1">
    <source>
        <dbReference type="SAM" id="MobiDB-lite"/>
    </source>
</evidence>
<feature type="region of interest" description="Disordered" evidence="1">
    <location>
        <begin position="36"/>
        <end position="60"/>
    </location>
</feature>
<feature type="region of interest" description="Disordered" evidence="1">
    <location>
        <begin position="158"/>
        <end position="177"/>
    </location>
</feature>
<proteinExistence type="predicted"/>
<feature type="compositionally biased region" description="Polar residues" evidence="1">
    <location>
        <begin position="168"/>
        <end position="177"/>
    </location>
</feature>
<dbReference type="OrthoDB" id="2763848at2759"/>
<name>A0A371DIC1_9APHY</name>
<sequence length="177" mass="20421">MASPRPRPRTWYYGFRMEPEDVIKLAIHVKAKEPEGSNKLISLPEDLSPPDRQKPFDPTSPDWERIEEIKGWAYGYVQKEADVSVSPTMRAEVQHHEDTAQNLIEIMFFARKRVLEDSELDLAACRLSEYVKEDIERVRAVLPHDQGGWYRNFDEYAREHPWSPPGDSPSTGDNPAA</sequence>
<dbReference type="Proteomes" id="UP000256964">
    <property type="component" value="Unassembled WGS sequence"/>
</dbReference>
<gene>
    <name evidence="2" type="ORF">OH76DRAFT_1400619</name>
</gene>
<evidence type="ECO:0000313" key="3">
    <source>
        <dbReference type="Proteomes" id="UP000256964"/>
    </source>
</evidence>
<accession>A0A371DIC1</accession>
<evidence type="ECO:0000313" key="2">
    <source>
        <dbReference type="EMBL" id="RDX52275.1"/>
    </source>
</evidence>
<reference evidence="2 3" key="1">
    <citation type="journal article" date="2018" name="Biotechnol. Biofuels">
        <title>Integrative visual omics of the white-rot fungus Polyporus brumalis exposes the biotechnological potential of its oxidative enzymes for delignifying raw plant biomass.</title>
        <authorList>
            <person name="Miyauchi S."/>
            <person name="Rancon A."/>
            <person name="Drula E."/>
            <person name="Hage H."/>
            <person name="Chaduli D."/>
            <person name="Favel A."/>
            <person name="Grisel S."/>
            <person name="Henrissat B."/>
            <person name="Herpoel-Gimbert I."/>
            <person name="Ruiz-Duenas F.J."/>
            <person name="Chevret D."/>
            <person name="Hainaut M."/>
            <person name="Lin J."/>
            <person name="Wang M."/>
            <person name="Pangilinan J."/>
            <person name="Lipzen A."/>
            <person name="Lesage-Meessen L."/>
            <person name="Navarro D."/>
            <person name="Riley R."/>
            <person name="Grigoriev I.V."/>
            <person name="Zhou S."/>
            <person name="Raouche S."/>
            <person name="Rosso M.N."/>
        </authorList>
    </citation>
    <scope>NUCLEOTIDE SEQUENCE [LARGE SCALE GENOMIC DNA]</scope>
    <source>
        <strain evidence="2 3">BRFM 1820</strain>
    </source>
</reference>